<dbReference type="Gene3D" id="1.20.1170.10">
    <property type="match status" value="1"/>
</dbReference>
<evidence type="ECO:0000313" key="5">
    <source>
        <dbReference type="Proteomes" id="UP001558613"/>
    </source>
</evidence>
<evidence type="ECO:0000256" key="3">
    <source>
        <dbReference type="SAM" id="Phobius"/>
    </source>
</evidence>
<feature type="region of interest" description="Disordered" evidence="2">
    <location>
        <begin position="142"/>
        <end position="179"/>
    </location>
</feature>
<dbReference type="Proteomes" id="UP001558613">
    <property type="component" value="Unassembled WGS sequence"/>
</dbReference>
<feature type="region of interest" description="Disordered" evidence="2">
    <location>
        <begin position="67"/>
        <end position="113"/>
    </location>
</feature>
<sequence>MKPCSSDNKELKFEWKTTILFKHALRSCAFSRKSWWTCRERGLKRRRSQREHCKGRTGVMQKLYPLKSSSQSSAITKASVKNDGKQDTSVCSSSTWTGEGAETKDTEQKQDPGIIMGMIQKLNPFRFSSQNKSSEPLIASAAAPADEKTQDHGGMRDHPKSTAQVSDRGEASPAGQNASTSIIDECLTTQIHSDEVQTAESDVIRSSEGNPLDNEDDEDGLLAWWRSVEGWSEWNESKQFNEDDGERAVEAAANRVFMAAKLFVHLLTQREPSLQQRIRELLALADAADSFHKKTVTASVGGGVASVAGSITTITGLVLAPFTFGTSLIVTAVGIGVATAGGVTSASANITDTVHSNTDRKKVEKMIQDYQHEIKDIKECLDFLKAGMEALEEWNFEQYVDSISKRALNQNVKHVLKEGGRAGKSLLVNTDSLINTVQMLSVAGGAAKAAQVISVTTGVMSGLFLALDVFFLAKGSLELRKGAKTEFAAKIREVCKELQDGLQELKRIQLQLQKTLDGVEMEEEEEEEEDEGDGDGDGDGDDEDEEEEEEVENRSELKKDFRWNNN</sequence>
<proteinExistence type="inferred from homology"/>
<feature type="region of interest" description="Disordered" evidence="2">
    <location>
        <begin position="197"/>
        <end position="217"/>
    </location>
</feature>
<keyword evidence="5" id="KW-1185">Reference proteome</keyword>
<accession>A0ABR3N5L4</accession>
<evidence type="ECO:0000313" key="4">
    <source>
        <dbReference type="EMBL" id="KAL1272080.1"/>
    </source>
</evidence>
<organism evidence="4 5">
    <name type="scientific">Cirrhinus molitorella</name>
    <name type="common">mud carp</name>
    <dbReference type="NCBI Taxonomy" id="172907"/>
    <lineage>
        <taxon>Eukaryota</taxon>
        <taxon>Metazoa</taxon>
        <taxon>Chordata</taxon>
        <taxon>Craniata</taxon>
        <taxon>Vertebrata</taxon>
        <taxon>Euteleostomi</taxon>
        <taxon>Actinopterygii</taxon>
        <taxon>Neopterygii</taxon>
        <taxon>Teleostei</taxon>
        <taxon>Ostariophysi</taxon>
        <taxon>Cypriniformes</taxon>
        <taxon>Cyprinidae</taxon>
        <taxon>Labeoninae</taxon>
        <taxon>Labeonini</taxon>
        <taxon>Cirrhinus</taxon>
    </lineage>
</organism>
<comment type="similarity">
    <text evidence="1">Belongs to the apolipoprotein L family.</text>
</comment>
<dbReference type="EMBL" id="JAYMGO010000007">
    <property type="protein sequence ID" value="KAL1272080.1"/>
    <property type="molecule type" value="Genomic_DNA"/>
</dbReference>
<feature type="region of interest" description="Disordered" evidence="2">
    <location>
        <begin position="516"/>
        <end position="566"/>
    </location>
</feature>
<evidence type="ECO:0000256" key="2">
    <source>
        <dbReference type="SAM" id="MobiDB-lite"/>
    </source>
</evidence>
<feature type="compositionally biased region" description="Polar residues" evidence="2">
    <location>
        <begin position="87"/>
        <end position="97"/>
    </location>
</feature>
<evidence type="ECO:0000256" key="1">
    <source>
        <dbReference type="ARBA" id="ARBA00010090"/>
    </source>
</evidence>
<feature type="compositionally biased region" description="Basic and acidic residues" evidence="2">
    <location>
        <begin position="552"/>
        <end position="566"/>
    </location>
</feature>
<dbReference type="PANTHER" id="PTHR14096">
    <property type="entry name" value="APOLIPOPROTEIN L"/>
    <property type="match status" value="1"/>
</dbReference>
<feature type="compositionally biased region" description="Basic and acidic residues" evidence="2">
    <location>
        <begin position="101"/>
        <end position="110"/>
    </location>
</feature>
<keyword evidence="3" id="KW-0812">Transmembrane</keyword>
<reference evidence="4 5" key="1">
    <citation type="submission" date="2023-09" db="EMBL/GenBank/DDBJ databases">
        <authorList>
            <person name="Wang M."/>
        </authorList>
    </citation>
    <scope>NUCLEOTIDE SEQUENCE [LARGE SCALE GENOMIC DNA]</scope>
    <source>
        <strain evidence="4">GT-2023</strain>
        <tissue evidence="4">Liver</tissue>
    </source>
</reference>
<feature type="transmembrane region" description="Helical" evidence="3">
    <location>
        <begin position="452"/>
        <end position="473"/>
    </location>
</feature>
<feature type="compositionally biased region" description="Acidic residues" evidence="2">
    <location>
        <begin position="519"/>
        <end position="551"/>
    </location>
</feature>
<dbReference type="Pfam" id="PF05461">
    <property type="entry name" value="ApoL"/>
    <property type="match status" value="1"/>
</dbReference>
<evidence type="ECO:0008006" key="6">
    <source>
        <dbReference type="Google" id="ProtNLM"/>
    </source>
</evidence>
<feature type="compositionally biased region" description="Basic and acidic residues" evidence="2">
    <location>
        <begin position="145"/>
        <end position="160"/>
    </location>
</feature>
<dbReference type="PANTHER" id="PTHR14096:SF61">
    <property type="entry name" value="APOLIPOPROTEIN L6-LIKE"/>
    <property type="match status" value="1"/>
</dbReference>
<keyword evidence="3" id="KW-0472">Membrane</keyword>
<comment type="caution">
    <text evidence="4">The sequence shown here is derived from an EMBL/GenBank/DDBJ whole genome shotgun (WGS) entry which is preliminary data.</text>
</comment>
<name>A0ABR3N5L4_9TELE</name>
<keyword evidence="3" id="KW-1133">Transmembrane helix</keyword>
<gene>
    <name evidence="4" type="ORF">QQF64_031096</name>
</gene>
<protein>
    <recommendedName>
        <fullName evidence="6">Apolipoprotein L6</fullName>
    </recommendedName>
</protein>
<dbReference type="InterPro" id="IPR008405">
    <property type="entry name" value="ApoL"/>
</dbReference>